<feature type="region of interest" description="Disordered" evidence="1">
    <location>
        <begin position="1"/>
        <end position="33"/>
    </location>
</feature>
<dbReference type="Pfam" id="PF25809">
    <property type="entry name" value="STEEP1"/>
    <property type="match status" value="1"/>
</dbReference>
<dbReference type="InterPro" id="IPR057965">
    <property type="entry name" value="STEEP1_dom"/>
</dbReference>
<dbReference type="EMBL" id="JBFXLQ010000020">
    <property type="protein sequence ID" value="KAL2867194.1"/>
    <property type="molecule type" value="Genomic_DNA"/>
</dbReference>
<organism evidence="3 4">
    <name type="scientific">Aspergillus lucknowensis</name>
    <dbReference type="NCBI Taxonomy" id="176173"/>
    <lineage>
        <taxon>Eukaryota</taxon>
        <taxon>Fungi</taxon>
        <taxon>Dikarya</taxon>
        <taxon>Ascomycota</taxon>
        <taxon>Pezizomycotina</taxon>
        <taxon>Eurotiomycetes</taxon>
        <taxon>Eurotiomycetidae</taxon>
        <taxon>Eurotiales</taxon>
        <taxon>Aspergillaceae</taxon>
        <taxon>Aspergillus</taxon>
        <taxon>Aspergillus subgen. Nidulantes</taxon>
    </lineage>
</organism>
<gene>
    <name evidence="3" type="ORF">BJX67DRAFT_107617</name>
</gene>
<dbReference type="Proteomes" id="UP001610432">
    <property type="component" value="Unassembled WGS sequence"/>
</dbReference>
<evidence type="ECO:0000256" key="1">
    <source>
        <dbReference type="SAM" id="MobiDB-lite"/>
    </source>
</evidence>
<protein>
    <recommendedName>
        <fullName evidence="2">STEEP1 domain-containing protein</fullName>
    </recommendedName>
</protein>
<sequence>MSAQPEGNNATNASVQPQTPTQTQTRTPSPARLPITTHHCRFCTTLILATTRDIASLPQRSKNAMDGAQILPLRSNPLPNSDREGGQEGGMDVDTDTDTTKHYTILLATSIRDRKPTMIRREDGFEKRFFLRCARCRLVMGYFLDEVHFPAEGGLAAGSGVEGEDRAVYLLPGALMETEIMSDEDKMRAIDREWSAWFRN</sequence>
<name>A0ABR4LSU1_9EURO</name>
<reference evidence="3 4" key="1">
    <citation type="submission" date="2024-07" db="EMBL/GenBank/DDBJ databases">
        <title>Section-level genome sequencing and comparative genomics of Aspergillus sections Usti and Cavernicolus.</title>
        <authorList>
            <consortium name="Lawrence Berkeley National Laboratory"/>
            <person name="Nybo J.L."/>
            <person name="Vesth T.C."/>
            <person name="Theobald S."/>
            <person name="Frisvad J.C."/>
            <person name="Larsen T.O."/>
            <person name="Kjaerboelling I."/>
            <person name="Rothschild-Mancinelli K."/>
            <person name="Lyhne E.K."/>
            <person name="Kogle M.E."/>
            <person name="Barry K."/>
            <person name="Clum A."/>
            <person name="Na H."/>
            <person name="Ledsgaard L."/>
            <person name="Lin J."/>
            <person name="Lipzen A."/>
            <person name="Kuo A."/>
            <person name="Riley R."/>
            <person name="Mondo S."/>
            <person name="Labutti K."/>
            <person name="Haridas S."/>
            <person name="Pangalinan J."/>
            <person name="Salamov A.A."/>
            <person name="Simmons B.A."/>
            <person name="Magnuson J.K."/>
            <person name="Chen J."/>
            <person name="Drula E."/>
            <person name="Henrissat B."/>
            <person name="Wiebenga A."/>
            <person name="Lubbers R.J."/>
            <person name="Gomes A.C."/>
            <person name="Macurrencykelacurrency M.R."/>
            <person name="Stajich J."/>
            <person name="Grigoriev I.V."/>
            <person name="Mortensen U.H."/>
            <person name="De Vries R.P."/>
            <person name="Baker S.E."/>
            <person name="Andersen M.R."/>
        </authorList>
    </citation>
    <scope>NUCLEOTIDE SEQUENCE [LARGE SCALE GENOMIC DNA]</scope>
    <source>
        <strain evidence="3 4">CBS 449.75</strain>
    </source>
</reference>
<feature type="compositionally biased region" description="Low complexity" evidence="1">
    <location>
        <begin position="16"/>
        <end position="30"/>
    </location>
</feature>
<feature type="domain" description="STEEP1" evidence="2">
    <location>
        <begin position="34"/>
        <end position="182"/>
    </location>
</feature>
<feature type="compositionally biased region" description="Polar residues" evidence="1">
    <location>
        <begin position="1"/>
        <end position="15"/>
    </location>
</feature>
<evidence type="ECO:0000313" key="4">
    <source>
        <dbReference type="Proteomes" id="UP001610432"/>
    </source>
</evidence>
<evidence type="ECO:0000313" key="3">
    <source>
        <dbReference type="EMBL" id="KAL2867194.1"/>
    </source>
</evidence>
<evidence type="ECO:0000259" key="2">
    <source>
        <dbReference type="Pfam" id="PF25809"/>
    </source>
</evidence>
<dbReference type="RefSeq" id="XP_070886173.1">
    <property type="nucleotide sequence ID" value="XM_071024265.1"/>
</dbReference>
<proteinExistence type="predicted"/>
<keyword evidence="4" id="KW-1185">Reference proteome</keyword>
<comment type="caution">
    <text evidence="3">The sequence shown here is derived from an EMBL/GenBank/DDBJ whole genome shotgun (WGS) entry which is preliminary data.</text>
</comment>
<accession>A0ABR4LSU1</accession>
<dbReference type="GeneID" id="98139337"/>
<feature type="region of interest" description="Disordered" evidence="1">
    <location>
        <begin position="66"/>
        <end position="97"/>
    </location>
</feature>